<reference evidence="6" key="1">
    <citation type="submission" date="2020-10" db="EMBL/GenBank/DDBJ databases">
        <title>Ca. Dormibacterota MAGs.</title>
        <authorList>
            <person name="Montgomery K."/>
        </authorList>
    </citation>
    <scope>NUCLEOTIDE SEQUENCE [LARGE SCALE GENOMIC DNA]</scope>
    <source>
        <strain evidence="6">SC8812_S17_10</strain>
    </source>
</reference>
<evidence type="ECO:0000256" key="4">
    <source>
        <dbReference type="ARBA" id="ARBA00022840"/>
    </source>
</evidence>
<keyword evidence="2" id="KW-0813">Transport</keyword>
<dbReference type="RefSeq" id="WP_338203630.1">
    <property type="nucleotide sequence ID" value="NZ_JAEKNR010000178.1"/>
</dbReference>
<comment type="caution">
    <text evidence="6">The sequence shown here is derived from an EMBL/GenBank/DDBJ whole genome shotgun (WGS) entry which is preliminary data.</text>
</comment>
<comment type="similarity">
    <text evidence="1">Belongs to the ABC transporter superfamily.</text>
</comment>
<feature type="domain" description="ABC transporter" evidence="5">
    <location>
        <begin position="2"/>
        <end position="231"/>
    </location>
</feature>
<evidence type="ECO:0000313" key="7">
    <source>
        <dbReference type="Proteomes" id="UP000612893"/>
    </source>
</evidence>
<dbReference type="PANTHER" id="PTHR43335:SF4">
    <property type="entry name" value="ABC TRANSPORTER, ATP-BINDING PROTEIN"/>
    <property type="match status" value="1"/>
</dbReference>
<keyword evidence="4 6" id="KW-0067">ATP-binding</keyword>
<gene>
    <name evidence="6" type="ORF">JF922_18065</name>
</gene>
<dbReference type="GO" id="GO:0005524">
    <property type="term" value="F:ATP binding"/>
    <property type="evidence" value="ECO:0007669"/>
    <property type="project" value="UniProtKB-KW"/>
</dbReference>
<dbReference type="PANTHER" id="PTHR43335">
    <property type="entry name" value="ABC TRANSPORTER, ATP-BINDING PROTEIN"/>
    <property type="match status" value="1"/>
</dbReference>
<dbReference type="AlphaFoldDB" id="A0A934K6T9"/>
<dbReference type="Gene3D" id="3.40.50.300">
    <property type="entry name" value="P-loop containing nucleotide triphosphate hydrolases"/>
    <property type="match status" value="1"/>
</dbReference>
<evidence type="ECO:0000256" key="2">
    <source>
        <dbReference type="ARBA" id="ARBA00022448"/>
    </source>
</evidence>
<dbReference type="EMBL" id="JAEKNR010000178">
    <property type="protein sequence ID" value="MBJ7599969.1"/>
    <property type="molecule type" value="Genomic_DNA"/>
</dbReference>
<accession>A0A934K6T9</accession>
<organism evidence="6 7">
    <name type="scientific">Candidatus Nephthysia bennettiae</name>
    <dbReference type="NCBI Taxonomy" id="3127016"/>
    <lineage>
        <taxon>Bacteria</taxon>
        <taxon>Bacillati</taxon>
        <taxon>Candidatus Dormiibacterota</taxon>
        <taxon>Candidatus Dormibacteria</taxon>
        <taxon>Candidatus Dormibacterales</taxon>
        <taxon>Candidatus Dormibacteraceae</taxon>
        <taxon>Candidatus Nephthysia</taxon>
    </lineage>
</organism>
<keyword evidence="7" id="KW-1185">Reference proteome</keyword>
<dbReference type="SMART" id="SM00382">
    <property type="entry name" value="AAA"/>
    <property type="match status" value="1"/>
</dbReference>
<proteinExistence type="inferred from homology"/>
<evidence type="ECO:0000259" key="5">
    <source>
        <dbReference type="PROSITE" id="PS50893"/>
    </source>
</evidence>
<dbReference type="InterPro" id="IPR003439">
    <property type="entry name" value="ABC_transporter-like_ATP-bd"/>
</dbReference>
<sequence>MIEVQGLTKYYGERPAISEVTFSVPRGQVLGFLGPNGAGKSTTMRILTGYLSANAGSASIAGFDVFDRSLEVRRRVGYLPELAPLNSEMRVEAYLALMCRLRGVPPSRRRERIDYVVSACGLEERRRDVIGHLSKGLRQRVGLAQAVVHDPDVLILDEPTAGLDPAQTRETRSLISQLGRQHTVILSSHILPEVSATCERVVIINQGRLVADDTPKNLSRRLSEGRAQQVEAVVRGTGEDLERHLREIPGVQEVQLSEPEDGERRLVVTGQSADLEDAVARAVIGAGVGLRELRSRALSLEDVFLELTMEETS</sequence>
<dbReference type="SUPFAM" id="SSF52540">
    <property type="entry name" value="P-loop containing nucleoside triphosphate hydrolases"/>
    <property type="match status" value="1"/>
</dbReference>
<dbReference type="Proteomes" id="UP000612893">
    <property type="component" value="Unassembled WGS sequence"/>
</dbReference>
<dbReference type="InterPro" id="IPR027417">
    <property type="entry name" value="P-loop_NTPase"/>
</dbReference>
<evidence type="ECO:0000313" key="6">
    <source>
        <dbReference type="EMBL" id="MBJ7599969.1"/>
    </source>
</evidence>
<name>A0A934K6T9_9BACT</name>
<evidence type="ECO:0000256" key="1">
    <source>
        <dbReference type="ARBA" id="ARBA00005417"/>
    </source>
</evidence>
<dbReference type="InterPro" id="IPR003593">
    <property type="entry name" value="AAA+_ATPase"/>
</dbReference>
<dbReference type="PROSITE" id="PS50893">
    <property type="entry name" value="ABC_TRANSPORTER_2"/>
    <property type="match status" value="1"/>
</dbReference>
<protein>
    <submittedName>
        <fullName evidence="6">ABC transporter ATP-binding protein</fullName>
    </submittedName>
</protein>
<keyword evidence="3" id="KW-0547">Nucleotide-binding</keyword>
<dbReference type="CDD" id="cd03230">
    <property type="entry name" value="ABC_DR_subfamily_A"/>
    <property type="match status" value="1"/>
</dbReference>
<evidence type="ECO:0000256" key="3">
    <source>
        <dbReference type="ARBA" id="ARBA00022741"/>
    </source>
</evidence>
<dbReference type="Pfam" id="PF00005">
    <property type="entry name" value="ABC_tran"/>
    <property type="match status" value="1"/>
</dbReference>